<dbReference type="InterPro" id="IPR004533">
    <property type="entry name" value="CDP-diaglyc--ser_O-PTrfase"/>
</dbReference>
<evidence type="ECO:0000313" key="17">
    <source>
        <dbReference type="EMBL" id="OCC15080.1"/>
    </source>
</evidence>
<dbReference type="PANTHER" id="PTHR14269:SF61">
    <property type="entry name" value="CDP-DIACYLGLYCEROL--SERINE O-PHOSPHATIDYLTRANSFERASE"/>
    <property type="match status" value="1"/>
</dbReference>
<dbReference type="EMBL" id="MAGO01000007">
    <property type="protein sequence ID" value="OCC15080.1"/>
    <property type="molecule type" value="Genomic_DNA"/>
</dbReference>
<evidence type="ECO:0000256" key="14">
    <source>
        <dbReference type="ARBA" id="ARBA00032361"/>
    </source>
</evidence>
<dbReference type="Pfam" id="PF01066">
    <property type="entry name" value="CDP-OH_P_transf"/>
    <property type="match status" value="1"/>
</dbReference>
<sequence length="255" mass="28078">MGVLKEHRQKGLTLLPNFLTTLSLFCGFYGMVSAIKGDFIISAWAIIGAACFDGLDGRVARLTRTTSKFGVEYDSLSDLVAFGVAPGILAYLWGLQGFGRLGWLAAFLYVATTALRLARFNAISHSGTGQSRYFLGLPCPSAAGIVSTAVLFSHHLGIEGQFSHVTFLTLVYILSFLMISNVRYYSFKDVKWFEAHPFSSIVTLILFLMVVATEPRVTLFILGILYGISGPMAIIYRSIFATKAKVKEDEEHYNI</sequence>
<evidence type="ECO:0000256" key="1">
    <source>
        <dbReference type="ARBA" id="ARBA00000287"/>
    </source>
</evidence>
<keyword evidence="9 16" id="KW-1133">Transmembrane helix</keyword>
<proteinExistence type="inferred from homology"/>
<dbReference type="PANTHER" id="PTHR14269">
    <property type="entry name" value="CDP-DIACYLGLYCEROL--GLYCEROL-3-PHOSPHATE 3-PHOSPHATIDYLTRANSFERASE-RELATED"/>
    <property type="match status" value="1"/>
</dbReference>
<dbReference type="OrthoDB" id="9777147at2"/>
<keyword evidence="11 16" id="KW-0472">Membrane</keyword>
<feature type="transmembrane region" description="Helical" evidence="16">
    <location>
        <begin position="12"/>
        <end position="32"/>
    </location>
</feature>
<dbReference type="EC" id="2.7.8.8" evidence="4"/>
<dbReference type="GO" id="GO:0003882">
    <property type="term" value="F:CDP-diacylglycerol-serine O-phosphatidyltransferase activity"/>
    <property type="evidence" value="ECO:0007669"/>
    <property type="project" value="UniProtKB-EC"/>
</dbReference>
<reference evidence="17 18" key="1">
    <citation type="submission" date="2016-06" db="EMBL/GenBank/DDBJ databases">
        <title>Respiratory ammonification of nitrate coupled to the oxidation of elemental sulfur in deep-sea autotrophic thermophilic bacteria.</title>
        <authorList>
            <person name="Slobodkina G.B."/>
            <person name="Mardanov A.V."/>
            <person name="Ravin N.V."/>
            <person name="Frolova A.A."/>
            <person name="Viryasiv M.B."/>
            <person name="Chernyh N.A."/>
            <person name="Bonch-Osmolovskaya E.A."/>
            <person name="Slobodkin A.I."/>
        </authorList>
    </citation>
    <scope>NUCLEOTIDE SEQUENCE [LARGE SCALE GENOMIC DNA]</scope>
    <source>
        <strain evidence="17 18">S69</strain>
    </source>
</reference>
<feature type="transmembrane region" description="Helical" evidence="16">
    <location>
        <begin position="162"/>
        <end position="180"/>
    </location>
</feature>
<dbReference type="InterPro" id="IPR043130">
    <property type="entry name" value="CDP-OH_PTrfase_TM_dom"/>
</dbReference>
<protein>
    <recommendedName>
        <fullName evidence="5">CDP-diacylglycerol--serine O-phosphatidyltransferase</fullName>
        <ecNumber evidence="4">2.7.8.8</ecNumber>
    </recommendedName>
    <alternativeName>
        <fullName evidence="14">Phosphatidylserine synthase</fullName>
    </alternativeName>
</protein>
<evidence type="ECO:0000256" key="15">
    <source>
        <dbReference type="RuleBase" id="RU003750"/>
    </source>
</evidence>
<feature type="transmembrane region" description="Helical" evidence="16">
    <location>
        <begin position="38"/>
        <end position="55"/>
    </location>
</feature>
<evidence type="ECO:0000256" key="9">
    <source>
        <dbReference type="ARBA" id="ARBA00022989"/>
    </source>
</evidence>
<dbReference type="GO" id="GO:0016020">
    <property type="term" value="C:membrane"/>
    <property type="evidence" value="ECO:0007669"/>
    <property type="project" value="InterPro"/>
</dbReference>
<feature type="transmembrane region" description="Helical" evidence="16">
    <location>
        <begin position="133"/>
        <end position="156"/>
    </location>
</feature>
<keyword evidence="12" id="KW-0594">Phospholipid biosynthesis</keyword>
<evidence type="ECO:0000256" key="7">
    <source>
        <dbReference type="ARBA" id="ARBA00022679"/>
    </source>
</evidence>
<name>A0A1B9F594_9BACT</name>
<comment type="catalytic activity">
    <reaction evidence="1">
        <text>a CDP-1,2-diacyl-sn-glycerol + L-serine = a 1,2-diacyl-sn-glycero-3-phospho-L-serine + CMP + H(+)</text>
        <dbReference type="Rhea" id="RHEA:16913"/>
        <dbReference type="ChEBI" id="CHEBI:15378"/>
        <dbReference type="ChEBI" id="CHEBI:33384"/>
        <dbReference type="ChEBI" id="CHEBI:57262"/>
        <dbReference type="ChEBI" id="CHEBI:58332"/>
        <dbReference type="ChEBI" id="CHEBI:60377"/>
        <dbReference type="EC" id="2.7.8.8"/>
    </reaction>
</comment>
<evidence type="ECO:0000256" key="13">
    <source>
        <dbReference type="ARBA" id="ARBA00023264"/>
    </source>
</evidence>
<dbReference type="NCBIfam" id="TIGR00473">
    <property type="entry name" value="pssA"/>
    <property type="match status" value="1"/>
</dbReference>
<feature type="transmembrane region" description="Helical" evidence="16">
    <location>
        <begin position="217"/>
        <end position="236"/>
    </location>
</feature>
<keyword evidence="6" id="KW-0444">Lipid biosynthesis</keyword>
<dbReference type="InterPro" id="IPR048254">
    <property type="entry name" value="CDP_ALCOHOL_P_TRANSF_CS"/>
</dbReference>
<keyword evidence="8 16" id="KW-0812">Transmembrane</keyword>
<keyword evidence="7 15" id="KW-0808">Transferase</keyword>
<evidence type="ECO:0000256" key="3">
    <source>
        <dbReference type="ARBA" id="ARBA00010441"/>
    </source>
</evidence>
<evidence type="ECO:0000256" key="2">
    <source>
        <dbReference type="ARBA" id="ARBA00004127"/>
    </source>
</evidence>
<evidence type="ECO:0000256" key="11">
    <source>
        <dbReference type="ARBA" id="ARBA00023136"/>
    </source>
</evidence>
<dbReference type="InterPro" id="IPR000462">
    <property type="entry name" value="CDP-OH_P_trans"/>
</dbReference>
<comment type="caution">
    <text evidence="17">The sequence shown here is derived from an EMBL/GenBank/DDBJ whole genome shotgun (WGS) entry which is preliminary data.</text>
</comment>
<keyword evidence="10" id="KW-0443">Lipid metabolism</keyword>
<evidence type="ECO:0000313" key="18">
    <source>
        <dbReference type="Proteomes" id="UP000093080"/>
    </source>
</evidence>
<accession>A0A1B9F594</accession>
<dbReference type="PATRIC" id="fig|1156395.6.peg.1580"/>
<gene>
    <name evidence="17" type="ORF">DBT_1566</name>
</gene>
<dbReference type="PROSITE" id="PS00379">
    <property type="entry name" value="CDP_ALCOHOL_P_TRANSF"/>
    <property type="match status" value="1"/>
</dbReference>
<dbReference type="AlphaFoldDB" id="A0A1B9F594"/>
<dbReference type="Proteomes" id="UP000093080">
    <property type="component" value="Unassembled WGS sequence"/>
</dbReference>
<evidence type="ECO:0000256" key="4">
    <source>
        <dbReference type="ARBA" id="ARBA00013174"/>
    </source>
</evidence>
<feature type="transmembrane region" description="Helical" evidence="16">
    <location>
        <begin position="76"/>
        <end position="95"/>
    </location>
</feature>
<evidence type="ECO:0000256" key="16">
    <source>
        <dbReference type="SAM" id="Phobius"/>
    </source>
</evidence>
<dbReference type="InterPro" id="IPR050324">
    <property type="entry name" value="CDP-alcohol_PTase-I"/>
</dbReference>
<keyword evidence="18" id="KW-1185">Reference proteome</keyword>
<evidence type="ECO:0000256" key="12">
    <source>
        <dbReference type="ARBA" id="ARBA00023209"/>
    </source>
</evidence>
<dbReference type="RefSeq" id="WP_067618552.1">
    <property type="nucleotide sequence ID" value="NZ_MAGO01000007.1"/>
</dbReference>
<feature type="transmembrane region" description="Helical" evidence="16">
    <location>
        <begin position="192"/>
        <end position="211"/>
    </location>
</feature>
<evidence type="ECO:0000256" key="8">
    <source>
        <dbReference type="ARBA" id="ARBA00022692"/>
    </source>
</evidence>
<comment type="subcellular location">
    <subcellularLocation>
        <location evidence="2">Endomembrane system</location>
        <topology evidence="2">Multi-pass membrane protein</topology>
    </subcellularLocation>
</comment>
<dbReference type="GO" id="GO:0012505">
    <property type="term" value="C:endomembrane system"/>
    <property type="evidence" value="ECO:0007669"/>
    <property type="project" value="UniProtKB-SubCell"/>
</dbReference>
<evidence type="ECO:0000256" key="5">
    <source>
        <dbReference type="ARBA" id="ARBA00017171"/>
    </source>
</evidence>
<dbReference type="Gene3D" id="1.20.120.1760">
    <property type="match status" value="1"/>
</dbReference>
<evidence type="ECO:0000256" key="10">
    <source>
        <dbReference type="ARBA" id="ARBA00023098"/>
    </source>
</evidence>
<comment type="similarity">
    <text evidence="3 15">Belongs to the CDP-alcohol phosphatidyltransferase class-I family.</text>
</comment>
<dbReference type="STRING" id="1156395.DBT_1566"/>
<dbReference type="GO" id="GO:0008654">
    <property type="term" value="P:phospholipid biosynthetic process"/>
    <property type="evidence" value="ECO:0007669"/>
    <property type="project" value="UniProtKB-KW"/>
</dbReference>
<organism evidence="17 18">
    <name type="scientific">Dissulfuribacter thermophilus</name>
    <dbReference type="NCBI Taxonomy" id="1156395"/>
    <lineage>
        <taxon>Bacteria</taxon>
        <taxon>Pseudomonadati</taxon>
        <taxon>Thermodesulfobacteriota</taxon>
        <taxon>Dissulfuribacteria</taxon>
        <taxon>Dissulfuribacterales</taxon>
        <taxon>Dissulfuribacteraceae</taxon>
        <taxon>Dissulfuribacter</taxon>
    </lineage>
</organism>
<keyword evidence="13" id="KW-1208">Phospholipid metabolism</keyword>
<feature type="transmembrane region" description="Helical" evidence="16">
    <location>
        <begin position="101"/>
        <end position="121"/>
    </location>
</feature>
<evidence type="ECO:0000256" key="6">
    <source>
        <dbReference type="ARBA" id="ARBA00022516"/>
    </source>
</evidence>